<feature type="signal peptide" evidence="1">
    <location>
        <begin position="1"/>
        <end position="18"/>
    </location>
</feature>
<evidence type="ECO:0000313" key="4">
    <source>
        <dbReference type="Proteomes" id="UP000249375"/>
    </source>
</evidence>
<dbReference type="RefSeq" id="WP_111897502.1">
    <property type="nucleotide sequence ID" value="NZ_CP033459.1"/>
</dbReference>
<dbReference type="Pfam" id="PF14730">
    <property type="entry name" value="DUF4468"/>
    <property type="match status" value="1"/>
</dbReference>
<evidence type="ECO:0000259" key="2">
    <source>
        <dbReference type="Pfam" id="PF14730"/>
    </source>
</evidence>
<gene>
    <name evidence="3" type="ORF">C7Y71_009780</name>
</gene>
<dbReference type="AlphaFoldDB" id="A0A5P8E8F4"/>
<proteinExistence type="predicted"/>
<protein>
    <submittedName>
        <fullName evidence="3">DUF4468 domain-containing protein</fullName>
    </submittedName>
</protein>
<accession>A0A5P8E8F4</accession>
<dbReference type="Proteomes" id="UP000249375">
    <property type="component" value="Chromosome"/>
</dbReference>
<dbReference type="InterPro" id="IPR027823">
    <property type="entry name" value="DUF4468"/>
</dbReference>
<reference evidence="3 4" key="1">
    <citation type="submission" date="2018-11" db="EMBL/GenBank/DDBJ databases">
        <authorList>
            <person name="Na S.W."/>
            <person name="Baik M."/>
        </authorList>
    </citation>
    <scope>NUCLEOTIDE SEQUENCE [LARGE SCALE GENOMIC DNA]</scope>
    <source>
        <strain evidence="3 4">E39</strain>
    </source>
</reference>
<sequence>MKKFALLFFFLLTVAINAQDDGVKPLELDTVIQVNDASKQQIYDGLKTWFVENAKVDSRFLLQIDNRDDGLLQGKLTYEVVWNNLTWAALTGYVEIVFNIQIREGRFRLKLYNVTHISTEPNRNFARQWSQGLVYIGGYPPHIKGLAKKPYSKMQDKVIPLFKVESLSMINSMKNNIVSGASNDNDDW</sequence>
<evidence type="ECO:0000313" key="3">
    <source>
        <dbReference type="EMBL" id="QFQ13271.1"/>
    </source>
</evidence>
<dbReference type="Gene3D" id="3.30.530.80">
    <property type="match status" value="1"/>
</dbReference>
<dbReference type="OrthoDB" id="705583at2"/>
<organism evidence="3 4">
    <name type="scientific">Pseudoprevotella muciniphila</name>
    <dbReference type="NCBI Taxonomy" id="2133944"/>
    <lineage>
        <taxon>Bacteria</taxon>
        <taxon>Pseudomonadati</taxon>
        <taxon>Bacteroidota</taxon>
        <taxon>Bacteroidia</taxon>
        <taxon>Bacteroidales</taxon>
        <taxon>Prevotellaceae</taxon>
        <taxon>Pseudoprevotella</taxon>
    </lineage>
</organism>
<dbReference type="KEGG" id="alq:C7Y71_009780"/>
<feature type="chain" id="PRO_5024312207" evidence="1">
    <location>
        <begin position="19"/>
        <end position="188"/>
    </location>
</feature>
<keyword evidence="4" id="KW-1185">Reference proteome</keyword>
<name>A0A5P8E8F4_9BACT</name>
<evidence type="ECO:0000256" key="1">
    <source>
        <dbReference type="SAM" id="SignalP"/>
    </source>
</evidence>
<keyword evidence="1" id="KW-0732">Signal</keyword>
<dbReference type="EMBL" id="CP033459">
    <property type="protein sequence ID" value="QFQ13271.1"/>
    <property type="molecule type" value="Genomic_DNA"/>
</dbReference>
<feature type="domain" description="DUF4468" evidence="2">
    <location>
        <begin position="30"/>
        <end position="115"/>
    </location>
</feature>